<dbReference type="EMBL" id="CP003358">
    <property type="protein sequence ID" value="AGB45428.1"/>
    <property type="molecule type" value="Genomic_DNA"/>
</dbReference>
<keyword evidence="2" id="KW-1185">Reference proteome</keyword>
<proteinExistence type="predicted"/>
<reference evidence="2" key="1">
    <citation type="submission" date="2012-02" db="EMBL/GenBank/DDBJ databases">
        <title>Complete sequence of Mesorhizobium australicum WSM2073.</title>
        <authorList>
            <person name="Lucas S."/>
            <person name="Han J."/>
            <person name="Lapidus A."/>
            <person name="Cheng J.-F."/>
            <person name="Goodwin L."/>
            <person name="Pitluck S."/>
            <person name="Peters L."/>
            <person name="Gu W."/>
            <person name="Detter J.C."/>
            <person name="Han C."/>
            <person name="Tapia R."/>
            <person name="Land M."/>
            <person name="Hauser L."/>
            <person name="Kyrpides N."/>
            <person name="Ivanova N."/>
            <person name="Pagani I."/>
            <person name="Reeve W.G."/>
            <person name="Howieson J.G."/>
            <person name="Tiwari R.P."/>
            <person name="O'Hara G.W."/>
            <person name="Atkins C.A."/>
            <person name="Ronson C.W."/>
            <person name="Nandasena K.G."/>
            <person name="Woyke T."/>
        </authorList>
    </citation>
    <scope>NUCLEOTIDE SEQUENCE [LARGE SCALE GENOMIC DNA]</scope>
    <source>
        <strain evidence="2">LMG 24608 / HAMBI 3006 / WSM2073</strain>
    </source>
</reference>
<dbReference type="KEGG" id="mam:Mesau_03050"/>
<accession>L0KMV9</accession>
<sequence length="33" mass="3681">MKKIYERPVLIRKGNLKLITAATNGPIVISITK</sequence>
<evidence type="ECO:0000313" key="2">
    <source>
        <dbReference type="Proteomes" id="UP000010998"/>
    </source>
</evidence>
<dbReference type="Proteomes" id="UP000010998">
    <property type="component" value="Chromosome"/>
</dbReference>
<dbReference type="HOGENOM" id="CLU_220948_0_0_5"/>
<gene>
    <name evidence="1" type="ordered locus">Mesau_03050</name>
</gene>
<protein>
    <submittedName>
        <fullName evidence="1">Uncharacterized protein</fullName>
    </submittedName>
</protein>
<organism evidence="1 2">
    <name type="scientific">Mesorhizobium australicum (strain HAMBI 3006 / LMG 24608 / WSM2073)</name>
    <dbReference type="NCBI Taxonomy" id="754035"/>
    <lineage>
        <taxon>Bacteria</taxon>
        <taxon>Pseudomonadati</taxon>
        <taxon>Pseudomonadota</taxon>
        <taxon>Alphaproteobacteria</taxon>
        <taxon>Hyphomicrobiales</taxon>
        <taxon>Phyllobacteriaceae</taxon>
        <taxon>Mesorhizobium</taxon>
    </lineage>
</organism>
<name>L0KMV9_MESAW</name>
<evidence type="ECO:0000313" key="1">
    <source>
        <dbReference type="EMBL" id="AGB45428.1"/>
    </source>
</evidence>
<dbReference type="AlphaFoldDB" id="L0KMV9"/>